<evidence type="ECO:0000256" key="3">
    <source>
        <dbReference type="ARBA" id="ARBA00035112"/>
    </source>
</evidence>
<dbReference type="OrthoDB" id="3687641at2759"/>
<dbReference type="InterPro" id="IPR021765">
    <property type="entry name" value="UstYa-like"/>
</dbReference>
<comment type="pathway">
    <text evidence="1">Mycotoxin biosynthesis.</text>
</comment>
<comment type="caution">
    <text evidence="5">The sequence shown here is derived from an EMBL/GenBank/DDBJ whole genome shotgun (WGS) entry which is preliminary data.</text>
</comment>
<dbReference type="PANTHER" id="PTHR33365:SF11">
    <property type="entry name" value="TAT PATHWAY SIGNAL SEQUENCE"/>
    <property type="match status" value="1"/>
</dbReference>
<dbReference type="Pfam" id="PF11807">
    <property type="entry name" value="UstYa"/>
    <property type="match status" value="1"/>
</dbReference>
<gene>
    <name evidence="5" type="ORF">GSI_03313</name>
</gene>
<evidence type="ECO:0000256" key="2">
    <source>
        <dbReference type="ARBA" id="ARBA00023002"/>
    </source>
</evidence>
<dbReference type="EMBL" id="AYKW01000005">
    <property type="protein sequence ID" value="PIL34535.1"/>
    <property type="molecule type" value="Genomic_DNA"/>
</dbReference>
<keyword evidence="4" id="KW-1133">Transmembrane helix</keyword>
<comment type="similarity">
    <text evidence="3">Belongs to the ustYa family.</text>
</comment>
<dbReference type="GO" id="GO:0016491">
    <property type="term" value="F:oxidoreductase activity"/>
    <property type="evidence" value="ECO:0007669"/>
    <property type="project" value="UniProtKB-KW"/>
</dbReference>
<evidence type="ECO:0000313" key="5">
    <source>
        <dbReference type="EMBL" id="PIL34535.1"/>
    </source>
</evidence>
<evidence type="ECO:0000313" key="6">
    <source>
        <dbReference type="Proteomes" id="UP000230002"/>
    </source>
</evidence>
<name>A0A2G8SL91_9APHY</name>
<keyword evidence="4" id="KW-0812">Transmembrane</keyword>
<reference evidence="5 6" key="1">
    <citation type="journal article" date="2015" name="Sci. Rep.">
        <title>Chromosome-level genome map provides insights into diverse defense mechanisms in the medicinal fungus Ganoderma sinense.</title>
        <authorList>
            <person name="Zhu Y."/>
            <person name="Xu J."/>
            <person name="Sun C."/>
            <person name="Zhou S."/>
            <person name="Xu H."/>
            <person name="Nelson D.R."/>
            <person name="Qian J."/>
            <person name="Song J."/>
            <person name="Luo H."/>
            <person name="Xiang L."/>
            <person name="Li Y."/>
            <person name="Xu Z."/>
            <person name="Ji A."/>
            <person name="Wang L."/>
            <person name="Lu S."/>
            <person name="Hayward A."/>
            <person name="Sun W."/>
            <person name="Li X."/>
            <person name="Schwartz D.C."/>
            <person name="Wang Y."/>
            <person name="Chen S."/>
        </authorList>
    </citation>
    <scope>NUCLEOTIDE SEQUENCE [LARGE SCALE GENOMIC DNA]</scope>
    <source>
        <strain evidence="5 6">ZZ0214-1</strain>
    </source>
</reference>
<feature type="transmembrane region" description="Helical" evidence="4">
    <location>
        <begin position="55"/>
        <end position="79"/>
    </location>
</feature>
<dbReference type="AlphaFoldDB" id="A0A2G8SL91"/>
<dbReference type="Proteomes" id="UP000230002">
    <property type="component" value="Unassembled WGS sequence"/>
</dbReference>
<keyword evidence="6" id="KW-1185">Reference proteome</keyword>
<dbReference type="GO" id="GO:0043386">
    <property type="term" value="P:mycotoxin biosynthetic process"/>
    <property type="evidence" value="ECO:0007669"/>
    <property type="project" value="InterPro"/>
</dbReference>
<organism evidence="5 6">
    <name type="scientific">Ganoderma sinense ZZ0214-1</name>
    <dbReference type="NCBI Taxonomy" id="1077348"/>
    <lineage>
        <taxon>Eukaryota</taxon>
        <taxon>Fungi</taxon>
        <taxon>Dikarya</taxon>
        <taxon>Basidiomycota</taxon>
        <taxon>Agaricomycotina</taxon>
        <taxon>Agaricomycetes</taxon>
        <taxon>Polyporales</taxon>
        <taxon>Polyporaceae</taxon>
        <taxon>Ganoderma</taxon>
    </lineage>
</organism>
<evidence type="ECO:0000256" key="4">
    <source>
        <dbReference type="SAM" id="Phobius"/>
    </source>
</evidence>
<accession>A0A2G8SL91</accession>
<keyword evidence="2" id="KW-0560">Oxidoreductase</keyword>
<keyword evidence="4" id="KW-0472">Membrane</keyword>
<sequence length="232" mass="26755">MAAAAYEQPVSSDSCREVETNKEFLSVSHSDPGRDEGSCLRADSDMHSPRRFESFILSIAILFLGLNFTYKFVSLTLLYRQSRHELKPNGGVWDVERKPVAFAFDSGLRYDLNASQAWAALVPGDGLVRLGARHEPFMVSMFHQLRCLDVMRDQLTKPRVQRDEQPARHCMNYIRQMILCRGDTHLDPYQYPSNIHPVEPHPVRRCLDWRAVYEAVEENQKEYAAEWARASH</sequence>
<dbReference type="PANTHER" id="PTHR33365">
    <property type="entry name" value="YALI0B05434P"/>
    <property type="match status" value="1"/>
</dbReference>
<evidence type="ECO:0000256" key="1">
    <source>
        <dbReference type="ARBA" id="ARBA00004685"/>
    </source>
</evidence>
<dbReference type="STRING" id="1077348.A0A2G8SL91"/>
<protein>
    <submittedName>
        <fullName evidence="5">Uncharacterized protein</fullName>
    </submittedName>
</protein>
<proteinExistence type="inferred from homology"/>